<accession>A0A1R3V7J4</accession>
<dbReference type="GO" id="GO:0004519">
    <property type="term" value="F:endonuclease activity"/>
    <property type="evidence" value="ECO:0007669"/>
    <property type="project" value="UniProtKB-KW"/>
</dbReference>
<name>A0A1R3V7J4_9HYPH</name>
<keyword evidence="2" id="KW-0255">Endonuclease</keyword>
<reference evidence="3" key="1">
    <citation type="submission" date="2017-01" db="EMBL/GenBank/DDBJ databases">
        <authorList>
            <person name="Brunel B."/>
        </authorList>
    </citation>
    <scope>NUCLEOTIDE SEQUENCE [LARGE SCALE GENOMIC DNA]</scope>
</reference>
<dbReference type="GO" id="GO:0004527">
    <property type="term" value="F:exonuclease activity"/>
    <property type="evidence" value="ECO:0007669"/>
    <property type="project" value="UniProtKB-KW"/>
</dbReference>
<dbReference type="SUPFAM" id="SSF56219">
    <property type="entry name" value="DNase I-like"/>
    <property type="match status" value="1"/>
</dbReference>
<sequence length="267" mass="28656">MSALENSVRLQNTLSMPDIVALQEMQDNDGGQYGEVVAADQTLKLLIDAIVAAGGPAYQPLSIDPLDDTSGGQPGGNIRVAYLYNPARLTPHASTPKQIDAPAFGRSRLPLVASFRFRGSEVTVINVHLSSKSGSGGAYGAIQPPIDPAEPARIAQARAVRDFVRSLPADSNRAVVVLGDFNAFWYETPLLLLTGSEPQFKNLALDEPPSERISYVFDGNSQSLDHALTLLGPGQSATMKTLHVNSVQPDSRKVSDHDPKLVRITFQ</sequence>
<feature type="domain" description="Endonuclease/exonuclease/phosphatase" evidence="1">
    <location>
        <begin position="12"/>
        <end position="227"/>
    </location>
</feature>
<keyword evidence="2" id="KW-0378">Hydrolase</keyword>
<keyword evidence="2" id="KW-0540">Nuclease</keyword>
<dbReference type="Gene3D" id="3.60.10.10">
    <property type="entry name" value="Endonuclease/exonuclease/phosphatase"/>
    <property type="match status" value="1"/>
</dbReference>
<evidence type="ECO:0000313" key="2">
    <source>
        <dbReference type="EMBL" id="SIT55843.1"/>
    </source>
</evidence>
<organism evidence="2 3">
    <name type="scientific">Mesorhizobium prunaredense</name>
    <dbReference type="NCBI Taxonomy" id="1631249"/>
    <lineage>
        <taxon>Bacteria</taxon>
        <taxon>Pseudomonadati</taxon>
        <taxon>Pseudomonadota</taxon>
        <taxon>Alphaproteobacteria</taxon>
        <taxon>Hyphomicrobiales</taxon>
        <taxon>Phyllobacteriaceae</taxon>
        <taxon>Mesorhizobium</taxon>
    </lineage>
</organism>
<keyword evidence="3" id="KW-1185">Reference proteome</keyword>
<dbReference type="EMBL" id="FTPD01000017">
    <property type="protein sequence ID" value="SIT55843.1"/>
    <property type="molecule type" value="Genomic_DNA"/>
</dbReference>
<dbReference type="AlphaFoldDB" id="A0A1R3V7J4"/>
<evidence type="ECO:0000259" key="1">
    <source>
        <dbReference type="Pfam" id="PF03372"/>
    </source>
</evidence>
<dbReference type="InterPro" id="IPR005135">
    <property type="entry name" value="Endo/exonuclease/phosphatase"/>
</dbReference>
<evidence type="ECO:0000313" key="3">
    <source>
        <dbReference type="Proteomes" id="UP000188388"/>
    </source>
</evidence>
<dbReference type="InterPro" id="IPR036691">
    <property type="entry name" value="Endo/exonu/phosph_ase_sf"/>
</dbReference>
<dbReference type="Proteomes" id="UP000188388">
    <property type="component" value="Unassembled WGS sequence"/>
</dbReference>
<protein>
    <submittedName>
        <fullName evidence="2">Endonuclease/exonuclease/phosphatase</fullName>
    </submittedName>
</protein>
<dbReference type="STRING" id="1631249.BQ8794_240050"/>
<dbReference type="PANTHER" id="PTHR42834">
    <property type="entry name" value="ENDONUCLEASE/EXONUCLEASE/PHOSPHATASE FAMILY PROTEIN (AFU_ORTHOLOGUE AFUA_3G09210)"/>
    <property type="match status" value="1"/>
</dbReference>
<proteinExistence type="predicted"/>
<keyword evidence="2" id="KW-0269">Exonuclease</keyword>
<dbReference type="PANTHER" id="PTHR42834:SF1">
    <property type="entry name" value="ENDONUCLEASE_EXONUCLEASE_PHOSPHATASE FAMILY PROTEIN (AFU_ORTHOLOGUE AFUA_3G09210)"/>
    <property type="match status" value="1"/>
</dbReference>
<gene>
    <name evidence="2" type="ORF">BQ8794_240050</name>
</gene>
<dbReference type="Pfam" id="PF03372">
    <property type="entry name" value="Exo_endo_phos"/>
    <property type="match status" value="1"/>
</dbReference>